<gene>
    <name evidence="6" type="ORF">FHP25_34785</name>
</gene>
<dbReference type="RefSeq" id="WP_147851611.1">
    <property type="nucleotide sequence ID" value="NZ_VDUZ01000060.1"/>
</dbReference>
<dbReference type="Gene3D" id="3.40.50.10420">
    <property type="entry name" value="NagB/RpiA/CoA transferase-like"/>
    <property type="match status" value="1"/>
</dbReference>
<proteinExistence type="inferred from homology"/>
<dbReference type="Proteomes" id="UP000321638">
    <property type="component" value="Unassembled WGS sequence"/>
</dbReference>
<dbReference type="PIRSF" id="PIRSF006806">
    <property type="entry name" value="FTHF_cligase"/>
    <property type="match status" value="1"/>
</dbReference>
<dbReference type="AlphaFoldDB" id="A0A5C8PA29"/>
<keyword evidence="3 4" id="KW-0067">ATP-binding</keyword>
<feature type="binding site" evidence="4">
    <location>
        <position position="64"/>
    </location>
    <ligand>
        <name>substrate</name>
    </ligand>
</feature>
<dbReference type="PANTHER" id="PTHR23407:SF1">
    <property type="entry name" value="5-FORMYLTETRAHYDROFOLATE CYCLO-LIGASE"/>
    <property type="match status" value="1"/>
</dbReference>
<dbReference type="OrthoDB" id="9801938at2"/>
<evidence type="ECO:0000256" key="4">
    <source>
        <dbReference type="PIRSR" id="PIRSR006806-1"/>
    </source>
</evidence>
<dbReference type="EC" id="6.3.3.2" evidence="5"/>
<reference evidence="6 7" key="1">
    <citation type="submission" date="2019-06" db="EMBL/GenBank/DDBJ databases">
        <title>New taxonomy in bacterial strain CC-CFT640, isolated from vineyard.</title>
        <authorList>
            <person name="Lin S.-Y."/>
            <person name="Tsai C.-F."/>
            <person name="Young C.-C."/>
        </authorList>
    </citation>
    <scope>NUCLEOTIDE SEQUENCE [LARGE SCALE GENOMIC DNA]</scope>
    <source>
        <strain evidence="6 7">CC-CFT640</strain>
    </source>
</reference>
<dbReference type="GO" id="GO:0009396">
    <property type="term" value="P:folic acid-containing compound biosynthetic process"/>
    <property type="evidence" value="ECO:0007669"/>
    <property type="project" value="TreeGrafter"/>
</dbReference>
<comment type="caution">
    <text evidence="6">The sequence shown here is derived from an EMBL/GenBank/DDBJ whole genome shotgun (WGS) entry which is preliminary data.</text>
</comment>
<dbReference type="InterPro" id="IPR002698">
    <property type="entry name" value="FTHF_cligase"/>
</dbReference>
<keyword evidence="5" id="KW-0460">Magnesium</keyword>
<evidence type="ECO:0000256" key="1">
    <source>
        <dbReference type="ARBA" id="ARBA00010638"/>
    </source>
</evidence>
<dbReference type="SUPFAM" id="SSF100950">
    <property type="entry name" value="NagB/RpiA/CoA transferase-like"/>
    <property type="match status" value="1"/>
</dbReference>
<evidence type="ECO:0000256" key="2">
    <source>
        <dbReference type="ARBA" id="ARBA00022741"/>
    </source>
</evidence>
<evidence type="ECO:0000256" key="3">
    <source>
        <dbReference type="ARBA" id="ARBA00022840"/>
    </source>
</evidence>
<dbReference type="GO" id="GO:0005524">
    <property type="term" value="F:ATP binding"/>
    <property type="evidence" value="ECO:0007669"/>
    <property type="project" value="UniProtKB-KW"/>
</dbReference>
<keyword evidence="5" id="KW-0479">Metal-binding</keyword>
<evidence type="ECO:0000256" key="5">
    <source>
        <dbReference type="RuleBase" id="RU361279"/>
    </source>
</evidence>
<dbReference type="EMBL" id="VDUZ01000060">
    <property type="protein sequence ID" value="TXL70399.1"/>
    <property type="molecule type" value="Genomic_DNA"/>
</dbReference>
<feature type="binding site" evidence="4">
    <location>
        <begin position="7"/>
        <end position="11"/>
    </location>
    <ligand>
        <name>ATP</name>
        <dbReference type="ChEBI" id="CHEBI:30616"/>
    </ligand>
</feature>
<evidence type="ECO:0000313" key="6">
    <source>
        <dbReference type="EMBL" id="TXL70399.1"/>
    </source>
</evidence>
<comment type="similarity">
    <text evidence="1 5">Belongs to the 5-formyltetrahydrofolate cyclo-ligase family.</text>
</comment>
<dbReference type="GO" id="GO:0035999">
    <property type="term" value="P:tetrahydrofolate interconversion"/>
    <property type="evidence" value="ECO:0007669"/>
    <property type="project" value="TreeGrafter"/>
</dbReference>
<keyword evidence="6" id="KW-0436">Ligase</keyword>
<organism evidence="6 7">
    <name type="scientific">Vineibacter terrae</name>
    <dbReference type="NCBI Taxonomy" id="2586908"/>
    <lineage>
        <taxon>Bacteria</taxon>
        <taxon>Pseudomonadati</taxon>
        <taxon>Pseudomonadota</taxon>
        <taxon>Alphaproteobacteria</taxon>
        <taxon>Hyphomicrobiales</taxon>
        <taxon>Vineibacter</taxon>
    </lineage>
</organism>
<dbReference type="InterPro" id="IPR037171">
    <property type="entry name" value="NagB/RpiA_transferase-like"/>
</dbReference>
<dbReference type="Pfam" id="PF01812">
    <property type="entry name" value="5-FTHF_cyc-lig"/>
    <property type="match status" value="1"/>
</dbReference>
<dbReference type="PANTHER" id="PTHR23407">
    <property type="entry name" value="ATPASE INHIBITOR/5-FORMYLTETRAHYDROFOLATE CYCLO-LIGASE"/>
    <property type="match status" value="1"/>
</dbReference>
<dbReference type="InterPro" id="IPR024185">
    <property type="entry name" value="FTHF_cligase-like_sf"/>
</dbReference>
<feature type="binding site" evidence="4">
    <location>
        <begin position="139"/>
        <end position="147"/>
    </location>
    <ligand>
        <name>ATP</name>
        <dbReference type="ChEBI" id="CHEBI:30616"/>
    </ligand>
</feature>
<evidence type="ECO:0000313" key="7">
    <source>
        <dbReference type="Proteomes" id="UP000321638"/>
    </source>
</evidence>
<comment type="catalytic activity">
    <reaction evidence="5">
        <text>(6S)-5-formyl-5,6,7,8-tetrahydrofolate + ATP = (6R)-5,10-methenyltetrahydrofolate + ADP + phosphate</text>
        <dbReference type="Rhea" id="RHEA:10488"/>
        <dbReference type="ChEBI" id="CHEBI:30616"/>
        <dbReference type="ChEBI" id="CHEBI:43474"/>
        <dbReference type="ChEBI" id="CHEBI:57455"/>
        <dbReference type="ChEBI" id="CHEBI:57457"/>
        <dbReference type="ChEBI" id="CHEBI:456216"/>
        <dbReference type="EC" id="6.3.3.2"/>
    </reaction>
</comment>
<comment type="cofactor">
    <cofactor evidence="5">
        <name>Mg(2+)</name>
        <dbReference type="ChEBI" id="CHEBI:18420"/>
    </cofactor>
</comment>
<accession>A0A5C8PA29</accession>
<protein>
    <recommendedName>
        <fullName evidence="5">5-formyltetrahydrofolate cyclo-ligase</fullName>
        <ecNumber evidence="5">6.3.3.2</ecNumber>
    </recommendedName>
</protein>
<keyword evidence="7" id="KW-1185">Reference proteome</keyword>
<name>A0A5C8PA29_9HYPH</name>
<sequence>MTVEEDKKALRSAMHARRAAVAAADRAAAGAALAATWRREQPVLTPHPDGRATVVAGFWPMGEEIDLRPLLGALHDDGYAVGLPVTPAAAAPLRFRQWTPGTLLVGGPFGTSEPAAAAPEVEPDALLVPFLAVDADGYRLGYGGGYYDRTLLELRARRRVIAIGVGFEAQRVDRVPRGPHDDRLDWLLTDRRLLAFA</sequence>
<keyword evidence="2 4" id="KW-0547">Nucleotide-binding</keyword>
<dbReference type="NCBIfam" id="TIGR02727">
    <property type="entry name" value="MTHFS_bact"/>
    <property type="match status" value="1"/>
</dbReference>
<dbReference type="GO" id="GO:0030272">
    <property type="term" value="F:5-formyltetrahydrofolate cyclo-ligase activity"/>
    <property type="evidence" value="ECO:0007669"/>
    <property type="project" value="UniProtKB-EC"/>
</dbReference>
<dbReference type="GO" id="GO:0046872">
    <property type="term" value="F:metal ion binding"/>
    <property type="evidence" value="ECO:0007669"/>
    <property type="project" value="UniProtKB-KW"/>
</dbReference>